<reference evidence="9" key="1">
    <citation type="submission" date="2019-06" db="EMBL/GenBank/DDBJ databases">
        <authorList>
            <person name="Le Quere A."/>
            <person name="Colella S."/>
        </authorList>
    </citation>
    <scope>NUCLEOTIDE SEQUENCE</scope>
    <source>
        <strain evidence="9">EmedicaeMD41</strain>
    </source>
</reference>
<evidence type="ECO:0000256" key="6">
    <source>
        <dbReference type="ARBA" id="ARBA00023136"/>
    </source>
</evidence>
<evidence type="ECO:0000313" key="9">
    <source>
        <dbReference type="EMBL" id="VTZ60844.1"/>
    </source>
</evidence>
<dbReference type="PROSITE" id="PS50928">
    <property type="entry name" value="ABC_TM1"/>
    <property type="match status" value="1"/>
</dbReference>
<keyword evidence="5 7" id="KW-1133">Transmembrane helix</keyword>
<dbReference type="Gene3D" id="1.10.3720.10">
    <property type="entry name" value="MetI-like"/>
    <property type="match status" value="1"/>
</dbReference>
<dbReference type="SUPFAM" id="SSF161098">
    <property type="entry name" value="MetI-like"/>
    <property type="match status" value="1"/>
</dbReference>
<feature type="domain" description="ABC transmembrane type-1" evidence="8">
    <location>
        <begin position="87"/>
        <end position="301"/>
    </location>
</feature>
<protein>
    <submittedName>
        <fullName evidence="9">Binding-protein-dependent transport systems inner membrane component</fullName>
    </submittedName>
</protein>
<comment type="subcellular location">
    <subcellularLocation>
        <location evidence="1 7">Cell membrane</location>
        <topology evidence="1 7">Multi-pass membrane protein</topology>
    </subcellularLocation>
</comment>
<evidence type="ECO:0000256" key="5">
    <source>
        <dbReference type="ARBA" id="ARBA00022989"/>
    </source>
</evidence>
<dbReference type="InterPro" id="IPR000515">
    <property type="entry name" value="MetI-like"/>
</dbReference>
<feature type="transmembrane region" description="Helical" evidence="7">
    <location>
        <begin position="284"/>
        <end position="304"/>
    </location>
</feature>
<feature type="transmembrane region" description="Helical" evidence="7">
    <location>
        <begin position="121"/>
        <end position="144"/>
    </location>
</feature>
<sequence>MAMNDVRQMAGRSVTDLPAPSLTRHRKWWGLLFVAPAVLFFAVFAIFPIGFGVYLSFTRYDLLTPPQWIGLGNYTGLFRDRAFLVAIGNTMLFVFGATVPVWVLSLWLALRFDRCFASRNIWKSLFFSPVLPPLVVVAVIWKVLLHPNGLVTGLVGPIFGVTEIRWLTDPVLSRLVMIVVNDWTMIPFFSMIWLAGLAGVPDDLRRAGELDGASDKQIFFLITLPLLKPTAVLVAALSTINAFQAFVLQYEMTPDRGGPADANLTLGLLILKYGFQYFRMGEAAAVSVLLFAVILLVTAAQLWLGRQK</sequence>
<evidence type="ECO:0000259" key="8">
    <source>
        <dbReference type="PROSITE" id="PS50928"/>
    </source>
</evidence>
<dbReference type="InterPro" id="IPR035906">
    <property type="entry name" value="MetI-like_sf"/>
</dbReference>
<dbReference type="Pfam" id="PF00528">
    <property type="entry name" value="BPD_transp_1"/>
    <property type="match status" value="1"/>
</dbReference>
<keyword evidence="2 7" id="KW-0813">Transport</keyword>
<evidence type="ECO:0000256" key="7">
    <source>
        <dbReference type="RuleBase" id="RU363032"/>
    </source>
</evidence>
<accession>A0A508WU03</accession>
<evidence type="ECO:0000256" key="3">
    <source>
        <dbReference type="ARBA" id="ARBA00022475"/>
    </source>
</evidence>
<dbReference type="GO" id="GO:0005886">
    <property type="term" value="C:plasma membrane"/>
    <property type="evidence" value="ECO:0007669"/>
    <property type="project" value="UniProtKB-SubCell"/>
</dbReference>
<dbReference type="InterPro" id="IPR051393">
    <property type="entry name" value="ABC_transporter_permease"/>
</dbReference>
<evidence type="ECO:0000256" key="1">
    <source>
        <dbReference type="ARBA" id="ARBA00004651"/>
    </source>
</evidence>
<organism evidence="9">
    <name type="scientific">Sinorhizobium medicae</name>
    <dbReference type="NCBI Taxonomy" id="110321"/>
    <lineage>
        <taxon>Bacteria</taxon>
        <taxon>Pseudomonadati</taxon>
        <taxon>Pseudomonadota</taxon>
        <taxon>Alphaproteobacteria</taxon>
        <taxon>Hyphomicrobiales</taxon>
        <taxon>Rhizobiaceae</taxon>
        <taxon>Sinorhizobium/Ensifer group</taxon>
        <taxon>Sinorhizobium</taxon>
    </lineage>
</organism>
<proteinExistence type="inferred from homology"/>
<keyword evidence="4 7" id="KW-0812">Transmembrane</keyword>
<keyword evidence="6 7" id="KW-0472">Membrane</keyword>
<feature type="transmembrane region" description="Helical" evidence="7">
    <location>
        <begin position="31"/>
        <end position="57"/>
    </location>
</feature>
<comment type="similarity">
    <text evidence="7">Belongs to the binding-protein-dependent transport system permease family.</text>
</comment>
<feature type="transmembrane region" description="Helical" evidence="7">
    <location>
        <begin position="175"/>
        <end position="198"/>
    </location>
</feature>
<dbReference type="GO" id="GO:0055085">
    <property type="term" value="P:transmembrane transport"/>
    <property type="evidence" value="ECO:0007669"/>
    <property type="project" value="InterPro"/>
</dbReference>
<dbReference type="AlphaFoldDB" id="A0A508WU03"/>
<evidence type="ECO:0000256" key="4">
    <source>
        <dbReference type="ARBA" id="ARBA00022692"/>
    </source>
</evidence>
<dbReference type="EMBL" id="CABFNB010000086">
    <property type="protein sequence ID" value="VTZ60844.1"/>
    <property type="molecule type" value="Genomic_DNA"/>
</dbReference>
<dbReference type="CDD" id="cd06261">
    <property type="entry name" value="TM_PBP2"/>
    <property type="match status" value="1"/>
</dbReference>
<gene>
    <name evidence="9" type="ORF">EMEDMD4_210025</name>
</gene>
<dbReference type="Proteomes" id="UP000507954">
    <property type="component" value="Unassembled WGS sequence"/>
</dbReference>
<dbReference type="PANTHER" id="PTHR30193">
    <property type="entry name" value="ABC TRANSPORTER PERMEASE PROTEIN"/>
    <property type="match status" value="1"/>
</dbReference>
<dbReference type="PANTHER" id="PTHR30193:SF37">
    <property type="entry name" value="INNER MEMBRANE ABC TRANSPORTER PERMEASE PROTEIN YCJO"/>
    <property type="match status" value="1"/>
</dbReference>
<feature type="transmembrane region" description="Helical" evidence="7">
    <location>
        <begin position="82"/>
        <end position="109"/>
    </location>
</feature>
<evidence type="ECO:0000256" key="2">
    <source>
        <dbReference type="ARBA" id="ARBA00022448"/>
    </source>
</evidence>
<dbReference type="SUPFAM" id="SSF160964">
    <property type="entry name" value="MalF N-terminal region-like"/>
    <property type="match status" value="1"/>
</dbReference>
<feature type="transmembrane region" description="Helical" evidence="7">
    <location>
        <begin position="218"/>
        <end position="248"/>
    </location>
</feature>
<keyword evidence="3" id="KW-1003">Cell membrane</keyword>
<name>A0A508WU03_9HYPH</name>